<proteinExistence type="predicted"/>
<dbReference type="Proteomes" id="UP001321760">
    <property type="component" value="Unassembled WGS sequence"/>
</dbReference>
<keyword evidence="4" id="KW-1185">Reference proteome</keyword>
<reference evidence="3" key="2">
    <citation type="submission" date="2023-05" db="EMBL/GenBank/DDBJ databases">
        <authorList>
            <consortium name="Lawrence Berkeley National Laboratory"/>
            <person name="Steindorff A."/>
            <person name="Hensen N."/>
            <person name="Bonometti L."/>
            <person name="Westerberg I."/>
            <person name="Brannstrom I.O."/>
            <person name="Guillou S."/>
            <person name="Cros-Aarteil S."/>
            <person name="Calhoun S."/>
            <person name="Haridas S."/>
            <person name="Kuo A."/>
            <person name="Mondo S."/>
            <person name="Pangilinan J."/>
            <person name="Riley R."/>
            <person name="Labutti K."/>
            <person name="Andreopoulos B."/>
            <person name="Lipzen A."/>
            <person name="Chen C."/>
            <person name="Yanf M."/>
            <person name="Daum C."/>
            <person name="Ng V."/>
            <person name="Clum A."/>
            <person name="Ohm R."/>
            <person name="Martin F."/>
            <person name="Silar P."/>
            <person name="Natvig D."/>
            <person name="Lalanne C."/>
            <person name="Gautier V."/>
            <person name="Ament-Velasquez S.L."/>
            <person name="Kruys A."/>
            <person name="Hutchinson M.I."/>
            <person name="Powell A.J."/>
            <person name="Barry K."/>
            <person name="Miller A.N."/>
            <person name="Grigoriev I.V."/>
            <person name="Debuchy R."/>
            <person name="Gladieux P."/>
            <person name="Thoren M.H."/>
            <person name="Johannesson H."/>
        </authorList>
    </citation>
    <scope>NUCLEOTIDE SEQUENCE</scope>
    <source>
        <strain evidence="3">PSN243</strain>
    </source>
</reference>
<evidence type="ECO:0000313" key="4">
    <source>
        <dbReference type="Proteomes" id="UP001321760"/>
    </source>
</evidence>
<organism evidence="3 4">
    <name type="scientific">Podospora aff. communis PSN243</name>
    <dbReference type="NCBI Taxonomy" id="3040156"/>
    <lineage>
        <taxon>Eukaryota</taxon>
        <taxon>Fungi</taxon>
        <taxon>Dikarya</taxon>
        <taxon>Ascomycota</taxon>
        <taxon>Pezizomycotina</taxon>
        <taxon>Sordariomycetes</taxon>
        <taxon>Sordariomycetidae</taxon>
        <taxon>Sordariales</taxon>
        <taxon>Podosporaceae</taxon>
        <taxon>Podospora</taxon>
    </lineage>
</organism>
<reference evidence="3" key="1">
    <citation type="journal article" date="2023" name="Mol. Phylogenet. Evol.">
        <title>Genome-scale phylogeny and comparative genomics of the fungal order Sordariales.</title>
        <authorList>
            <person name="Hensen N."/>
            <person name="Bonometti L."/>
            <person name="Westerberg I."/>
            <person name="Brannstrom I.O."/>
            <person name="Guillou S."/>
            <person name="Cros-Aarteil S."/>
            <person name="Calhoun S."/>
            <person name="Haridas S."/>
            <person name="Kuo A."/>
            <person name="Mondo S."/>
            <person name="Pangilinan J."/>
            <person name="Riley R."/>
            <person name="LaButti K."/>
            <person name="Andreopoulos B."/>
            <person name="Lipzen A."/>
            <person name="Chen C."/>
            <person name="Yan M."/>
            <person name="Daum C."/>
            <person name="Ng V."/>
            <person name="Clum A."/>
            <person name="Steindorff A."/>
            <person name="Ohm R.A."/>
            <person name="Martin F."/>
            <person name="Silar P."/>
            <person name="Natvig D.O."/>
            <person name="Lalanne C."/>
            <person name="Gautier V."/>
            <person name="Ament-Velasquez S.L."/>
            <person name="Kruys A."/>
            <person name="Hutchinson M.I."/>
            <person name="Powell A.J."/>
            <person name="Barry K."/>
            <person name="Miller A.N."/>
            <person name="Grigoriev I.V."/>
            <person name="Debuchy R."/>
            <person name="Gladieux P."/>
            <person name="Hiltunen Thoren M."/>
            <person name="Johannesson H."/>
        </authorList>
    </citation>
    <scope>NUCLEOTIDE SEQUENCE</scope>
    <source>
        <strain evidence="3">PSN243</strain>
    </source>
</reference>
<keyword evidence="1" id="KW-0175">Coiled coil</keyword>
<evidence type="ECO:0000256" key="1">
    <source>
        <dbReference type="SAM" id="Coils"/>
    </source>
</evidence>
<feature type="compositionally biased region" description="Basic residues" evidence="2">
    <location>
        <begin position="61"/>
        <end position="71"/>
    </location>
</feature>
<dbReference type="EMBL" id="MU865964">
    <property type="protein sequence ID" value="KAK4445595.1"/>
    <property type="molecule type" value="Genomic_DNA"/>
</dbReference>
<comment type="caution">
    <text evidence="3">The sequence shown here is derived from an EMBL/GenBank/DDBJ whole genome shotgun (WGS) entry which is preliminary data.</text>
</comment>
<feature type="non-terminal residue" evidence="3">
    <location>
        <position position="1"/>
    </location>
</feature>
<gene>
    <name evidence="3" type="ORF">QBC34DRAFT_413113</name>
</gene>
<feature type="coiled-coil region" evidence="1">
    <location>
        <begin position="104"/>
        <end position="152"/>
    </location>
</feature>
<evidence type="ECO:0000256" key="2">
    <source>
        <dbReference type="SAM" id="MobiDB-lite"/>
    </source>
</evidence>
<name>A0AAV9GDT4_9PEZI</name>
<dbReference type="AlphaFoldDB" id="A0AAV9GDT4"/>
<protein>
    <submittedName>
        <fullName evidence="3">Uncharacterized protein</fullName>
    </submittedName>
</protein>
<feature type="region of interest" description="Disordered" evidence="2">
    <location>
        <begin position="169"/>
        <end position="194"/>
    </location>
</feature>
<sequence length="238" mass="27016">LYSCFASSVACWDAHWDIYCPILLQLPETGRKMASLSDDQGQSTAPDGASLGDQGTSGNWRAKHAERKNARRDRPPKAATPNTPAPAPSIAGSEYGQDDISKKFDKHEAIIKQKARDLENLQRALEKKKEDLEEKEAGLNKRFNELRELEKMLDGREAAIIKKEVELQEKESKLSLEKEPSKHRENRSKEGVYDMEAQKADIEKVYSRMKVMEQREFELRKLLKDLDMGWVLGAGRAS</sequence>
<evidence type="ECO:0000313" key="3">
    <source>
        <dbReference type="EMBL" id="KAK4445595.1"/>
    </source>
</evidence>
<accession>A0AAV9GDT4</accession>
<feature type="region of interest" description="Disordered" evidence="2">
    <location>
        <begin position="34"/>
        <end position="97"/>
    </location>
</feature>